<protein>
    <submittedName>
        <fullName evidence="9">TIGR04211 family SH3 domain-containing protein</fullName>
    </submittedName>
</protein>
<dbReference type="PIRSF" id="PIRSF006158">
    <property type="entry name" value="UCP006158_SH3"/>
    <property type="match status" value="1"/>
</dbReference>
<dbReference type="InterPro" id="IPR016476">
    <property type="entry name" value="SH3_dom_pro"/>
</dbReference>
<evidence type="ECO:0000256" key="6">
    <source>
        <dbReference type="SAM" id="Coils"/>
    </source>
</evidence>
<keyword evidence="5 7" id="KW-0472">Membrane</keyword>
<evidence type="ECO:0000259" key="8">
    <source>
        <dbReference type="PROSITE" id="PS51781"/>
    </source>
</evidence>
<evidence type="ECO:0000256" key="3">
    <source>
        <dbReference type="ARBA" id="ARBA00022729"/>
    </source>
</evidence>
<dbReference type="InterPro" id="IPR003646">
    <property type="entry name" value="SH3-like_bac-type"/>
</dbReference>
<dbReference type="Pfam" id="PF08239">
    <property type="entry name" value="SH3_3"/>
    <property type="match status" value="1"/>
</dbReference>
<feature type="domain" description="SH3b" evidence="8">
    <location>
        <begin position="12"/>
        <end position="77"/>
    </location>
</feature>
<feature type="coiled-coil region" evidence="6">
    <location>
        <begin position="83"/>
        <end position="145"/>
    </location>
</feature>
<dbReference type="PROSITE" id="PS51781">
    <property type="entry name" value="SH3B"/>
    <property type="match status" value="1"/>
</dbReference>
<reference evidence="9 10" key="1">
    <citation type="submission" date="2019-12" db="EMBL/GenBank/DDBJ databases">
        <title>Shewanella insulae sp. nov., isolated from a tidal flat.</title>
        <authorList>
            <person name="Yoon J.-H."/>
        </authorList>
    </citation>
    <scope>NUCLEOTIDE SEQUENCE [LARGE SCALE GENOMIC DNA]</scope>
    <source>
        <strain evidence="9 10">JBTF-M18</strain>
    </source>
</reference>
<evidence type="ECO:0000256" key="7">
    <source>
        <dbReference type="SAM" id="Phobius"/>
    </source>
</evidence>
<dbReference type="RefSeq" id="WP_160797287.1">
    <property type="nucleotide sequence ID" value="NZ_CANMWR010000008.1"/>
</dbReference>
<feature type="transmembrane region" description="Helical" evidence="7">
    <location>
        <begin position="150"/>
        <end position="171"/>
    </location>
</feature>
<evidence type="ECO:0000313" key="10">
    <source>
        <dbReference type="Proteomes" id="UP000474778"/>
    </source>
</evidence>
<dbReference type="Gene3D" id="2.30.30.40">
    <property type="entry name" value="SH3 Domains"/>
    <property type="match status" value="1"/>
</dbReference>
<dbReference type="EMBL" id="WRPA01000012">
    <property type="protein sequence ID" value="MXR69772.1"/>
    <property type="molecule type" value="Genomic_DNA"/>
</dbReference>
<evidence type="ECO:0000313" key="9">
    <source>
        <dbReference type="EMBL" id="MXR69772.1"/>
    </source>
</evidence>
<dbReference type="AlphaFoldDB" id="A0A6L7HZM4"/>
<evidence type="ECO:0000256" key="2">
    <source>
        <dbReference type="ARBA" id="ARBA00022692"/>
    </source>
</evidence>
<keyword evidence="4 7" id="KW-1133">Transmembrane helix</keyword>
<accession>A0A6L7HZM4</accession>
<proteinExistence type="predicted"/>
<evidence type="ECO:0000256" key="1">
    <source>
        <dbReference type="ARBA" id="ARBA00004167"/>
    </source>
</evidence>
<dbReference type="GO" id="GO:0016020">
    <property type="term" value="C:membrane"/>
    <property type="evidence" value="ECO:0007669"/>
    <property type="project" value="UniProtKB-SubCell"/>
</dbReference>
<comment type="subcellular location">
    <subcellularLocation>
        <location evidence="1">Membrane</location>
        <topology evidence="1">Single-pass membrane protein</topology>
    </subcellularLocation>
</comment>
<dbReference type="NCBIfam" id="TIGR04211">
    <property type="entry name" value="SH3_and_anchor"/>
    <property type="match status" value="1"/>
</dbReference>
<dbReference type="SMART" id="SM00287">
    <property type="entry name" value="SH3b"/>
    <property type="match status" value="1"/>
</dbReference>
<keyword evidence="10" id="KW-1185">Reference proteome</keyword>
<comment type="caution">
    <text evidence="9">The sequence shown here is derived from an EMBL/GenBank/DDBJ whole genome shotgun (WGS) entry which is preliminary data.</text>
</comment>
<organism evidence="9 10">
    <name type="scientific">Shewanella insulae</name>
    <dbReference type="NCBI Taxonomy" id="2681496"/>
    <lineage>
        <taxon>Bacteria</taxon>
        <taxon>Pseudomonadati</taxon>
        <taxon>Pseudomonadota</taxon>
        <taxon>Gammaproteobacteria</taxon>
        <taxon>Alteromonadales</taxon>
        <taxon>Shewanellaceae</taxon>
        <taxon>Shewanella</taxon>
    </lineage>
</organism>
<name>A0A6L7HZM4_9GAMM</name>
<evidence type="ECO:0000256" key="4">
    <source>
        <dbReference type="ARBA" id="ARBA00022989"/>
    </source>
</evidence>
<keyword evidence="3" id="KW-0732">Signal</keyword>
<keyword evidence="6" id="KW-0175">Coiled coil</keyword>
<dbReference type="Proteomes" id="UP000474778">
    <property type="component" value="Unassembled WGS sequence"/>
</dbReference>
<sequence>MMLVSSTLMAAEQTRYISDNVYTFIHGGPGTQYRILGSVEAGQPVTYMGETQNDYAKIVDHKGREGWVDSKMLSSGKSFRVQLPEVQAELDKVKAELESVTNESDSSTQLIRQLRSQLANAEEALAKASSERDSATRELTKLKNDERFELMKQGGMIAGIGVLIGVILVYLPRPRRRQKNRW</sequence>
<keyword evidence="2 7" id="KW-0812">Transmembrane</keyword>
<gene>
    <name evidence="9" type="ORF">GNT65_14010</name>
</gene>
<evidence type="ECO:0000256" key="5">
    <source>
        <dbReference type="ARBA" id="ARBA00023136"/>
    </source>
</evidence>